<gene>
    <name evidence="3" type="ORF">L798_15359</name>
</gene>
<dbReference type="Proteomes" id="UP000027135">
    <property type="component" value="Unassembled WGS sequence"/>
</dbReference>
<dbReference type="AlphaFoldDB" id="A0A067QXN9"/>
<sequence>MSSRTGISSCSAFMLCLFFGSLQCYLSLPLGYVYQWGHYVYYPAPYILLPPPINSYAECCCCYEYETEQVFQENLKASKEVSFSETTIQITSKANLPRKPKTKFTATLTTKSKPDASRSSTIGSLRKSTIRSTTKATTTTALVSEISHESTIKSEAELTTKSTTKAAETTTKTTESTTESTTGSTTKATEATTKTTESTTESTTGSTTKATEATTKSTIKYTTKETETTTETTEPVLDFTENNFTLTTDDGNEYVSERPTGASTESNVEDNHTLITAPEMESTTASYSLITSDLTTQFSVDVSTQYEEMTQSEDLEIPDVEPQ</sequence>
<protein>
    <submittedName>
        <fullName evidence="3">Uncharacterized protein</fullName>
    </submittedName>
</protein>
<keyword evidence="2" id="KW-0732">Signal</keyword>
<feature type="compositionally biased region" description="Basic and acidic residues" evidence="1">
    <location>
        <begin position="146"/>
        <end position="158"/>
    </location>
</feature>
<evidence type="ECO:0000256" key="2">
    <source>
        <dbReference type="SAM" id="SignalP"/>
    </source>
</evidence>
<keyword evidence="4" id="KW-1185">Reference proteome</keyword>
<organism evidence="3 4">
    <name type="scientific">Zootermopsis nevadensis</name>
    <name type="common">Dampwood termite</name>
    <dbReference type="NCBI Taxonomy" id="136037"/>
    <lineage>
        <taxon>Eukaryota</taxon>
        <taxon>Metazoa</taxon>
        <taxon>Ecdysozoa</taxon>
        <taxon>Arthropoda</taxon>
        <taxon>Hexapoda</taxon>
        <taxon>Insecta</taxon>
        <taxon>Pterygota</taxon>
        <taxon>Neoptera</taxon>
        <taxon>Polyneoptera</taxon>
        <taxon>Dictyoptera</taxon>
        <taxon>Blattodea</taxon>
        <taxon>Blattoidea</taxon>
        <taxon>Termitoidae</taxon>
        <taxon>Termopsidae</taxon>
        <taxon>Zootermopsis</taxon>
    </lineage>
</organism>
<feature type="signal peptide" evidence="2">
    <location>
        <begin position="1"/>
        <end position="24"/>
    </location>
</feature>
<accession>A0A067QXN9</accession>
<dbReference type="EMBL" id="KK853132">
    <property type="protein sequence ID" value="KDR10887.1"/>
    <property type="molecule type" value="Genomic_DNA"/>
</dbReference>
<feature type="compositionally biased region" description="Polar residues" evidence="1">
    <location>
        <begin position="109"/>
        <end position="123"/>
    </location>
</feature>
<dbReference type="InParanoid" id="A0A067QXN9"/>
<feature type="compositionally biased region" description="Low complexity" evidence="1">
    <location>
        <begin position="126"/>
        <end position="141"/>
    </location>
</feature>
<feature type="region of interest" description="Disordered" evidence="1">
    <location>
        <begin position="243"/>
        <end position="269"/>
    </location>
</feature>
<name>A0A067QXN9_ZOONE</name>
<evidence type="ECO:0000313" key="3">
    <source>
        <dbReference type="EMBL" id="KDR10887.1"/>
    </source>
</evidence>
<feature type="region of interest" description="Disordered" evidence="1">
    <location>
        <begin position="109"/>
        <end position="213"/>
    </location>
</feature>
<feature type="chain" id="PRO_5001644472" evidence="2">
    <location>
        <begin position="25"/>
        <end position="323"/>
    </location>
</feature>
<evidence type="ECO:0000256" key="1">
    <source>
        <dbReference type="SAM" id="MobiDB-lite"/>
    </source>
</evidence>
<feature type="compositionally biased region" description="Low complexity" evidence="1">
    <location>
        <begin position="159"/>
        <end position="213"/>
    </location>
</feature>
<reference evidence="3 4" key="1">
    <citation type="journal article" date="2014" name="Nat. Commun.">
        <title>Molecular traces of alternative social organization in a termite genome.</title>
        <authorList>
            <person name="Terrapon N."/>
            <person name="Li C."/>
            <person name="Robertson H.M."/>
            <person name="Ji L."/>
            <person name="Meng X."/>
            <person name="Booth W."/>
            <person name="Chen Z."/>
            <person name="Childers C.P."/>
            <person name="Glastad K.M."/>
            <person name="Gokhale K."/>
            <person name="Gowin J."/>
            <person name="Gronenberg W."/>
            <person name="Hermansen R.A."/>
            <person name="Hu H."/>
            <person name="Hunt B.G."/>
            <person name="Huylmans A.K."/>
            <person name="Khalil S.M."/>
            <person name="Mitchell R.D."/>
            <person name="Munoz-Torres M.C."/>
            <person name="Mustard J.A."/>
            <person name="Pan H."/>
            <person name="Reese J.T."/>
            <person name="Scharf M.E."/>
            <person name="Sun F."/>
            <person name="Vogel H."/>
            <person name="Xiao J."/>
            <person name="Yang W."/>
            <person name="Yang Z."/>
            <person name="Yang Z."/>
            <person name="Zhou J."/>
            <person name="Zhu J."/>
            <person name="Brent C.S."/>
            <person name="Elsik C.G."/>
            <person name="Goodisman M.A."/>
            <person name="Liberles D.A."/>
            <person name="Roe R.M."/>
            <person name="Vargo E.L."/>
            <person name="Vilcinskas A."/>
            <person name="Wang J."/>
            <person name="Bornberg-Bauer E."/>
            <person name="Korb J."/>
            <person name="Zhang G."/>
            <person name="Liebig J."/>
        </authorList>
    </citation>
    <scope>NUCLEOTIDE SEQUENCE [LARGE SCALE GENOMIC DNA]</scope>
    <source>
        <tissue evidence="3">Whole organism</tissue>
    </source>
</reference>
<proteinExistence type="predicted"/>
<evidence type="ECO:0000313" key="4">
    <source>
        <dbReference type="Proteomes" id="UP000027135"/>
    </source>
</evidence>